<dbReference type="EnsemblMetazoa" id="HelroT194518">
    <property type="protein sequence ID" value="HelroP194518"/>
    <property type="gene ID" value="HelroG194518"/>
</dbReference>
<dbReference type="Pfam" id="PF05770">
    <property type="entry name" value="Ins134_P3_kin"/>
    <property type="match status" value="1"/>
</dbReference>
<keyword evidence="6" id="KW-0547">Nucleotide-binding</keyword>
<dbReference type="Gene3D" id="3.30.1490.220">
    <property type="match status" value="1"/>
</dbReference>
<dbReference type="eggNOG" id="ENOG502QQS1">
    <property type="taxonomic scope" value="Eukaryota"/>
</dbReference>
<dbReference type="InterPro" id="IPR040464">
    <property type="entry name" value="InsP(3)kin_ATP-grasp"/>
</dbReference>
<evidence type="ECO:0008006" key="16">
    <source>
        <dbReference type="Google" id="ProtNLM"/>
    </source>
</evidence>
<dbReference type="InParanoid" id="T1FW55"/>
<comment type="similarity">
    <text evidence="2">Belongs to the ITPK1 family.</text>
</comment>
<evidence type="ECO:0000256" key="3">
    <source>
        <dbReference type="ARBA" id="ARBA00011245"/>
    </source>
</evidence>
<evidence type="ECO:0000256" key="9">
    <source>
        <dbReference type="ARBA" id="ARBA00022842"/>
    </source>
</evidence>
<feature type="compositionally biased region" description="Basic residues" evidence="10">
    <location>
        <begin position="335"/>
        <end position="369"/>
    </location>
</feature>
<dbReference type="Pfam" id="PF17927">
    <property type="entry name" value="Ins134_P3_kin_N"/>
    <property type="match status" value="1"/>
</dbReference>
<dbReference type="KEGG" id="hro:HELRODRAFT_194518"/>
<dbReference type="Gene3D" id="3.40.50.11370">
    <property type="match status" value="1"/>
</dbReference>
<accession>T1FW55</accession>
<dbReference type="STRING" id="6412.T1FW55"/>
<keyword evidence="7" id="KW-0418">Kinase</keyword>
<feature type="compositionally biased region" description="Low complexity" evidence="10">
    <location>
        <begin position="410"/>
        <end position="430"/>
    </location>
</feature>
<feature type="domain" description="Inositol 1,3,4-trisphosphate 5/6-kinase ATP-grasp" evidence="11">
    <location>
        <begin position="124"/>
        <end position="326"/>
    </location>
</feature>
<evidence type="ECO:0000256" key="8">
    <source>
        <dbReference type="ARBA" id="ARBA00022840"/>
    </source>
</evidence>
<keyword evidence="9" id="KW-0460">Magnesium</keyword>
<dbReference type="Proteomes" id="UP000015101">
    <property type="component" value="Unassembled WGS sequence"/>
</dbReference>
<sequence length="430" mass="49304">MDGQKMRIGYWMTEKKFKRIRFKLFIELCRNSGIECVELDLEKDLDSQGPFDLILHKLTDHFVKTVEDGCVNVLQMFQDYCSSHKDDVLIIDPISSVFKLFDRNAQYKLAEECQKIEIDGTYPFFIPSFVELKSRDSLEDDVMTKFHLCFPIVCKSSISVHLNMDNLPKNIQHPDEMMIVMNEDGLREDVNFPCVLQNFINHDAKLFKVFVVGDRHFVVARPSIKNLYANENAKTIHFRSSDISKSNSTSYLNVMDENQKTDVVVVVDEGRIGSLVACLRLRLGLDLFGVDVIVENATGRYAIIDINPFPGYDGVMDFPSVLLEFIRRKLTIFKHHHHHQQQHHQQQHHHHQQQHHHHQQQLHHHHQQQHRPIEISQNLSNVLSLNSSSASNEVFCVSSSSSSSPPPNIIPSLPSSTVTSSSPTMTSSPS</sequence>
<reference evidence="14" key="3">
    <citation type="submission" date="2015-06" db="UniProtKB">
        <authorList>
            <consortium name="EnsemblMetazoa"/>
        </authorList>
    </citation>
    <scope>IDENTIFICATION</scope>
</reference>
<evidence type="ECO:0000259" key="12">
    <source>
        <dbReference type="Pfam" id="PF17927"/>
    </source>
</evidence>
<dbReference type="OMA" id="QHLYNRQ"/>
<evidence type="ECO:0000313" key="15">
    <source>
        <dbReference type="Proteomes" id="UP000015101"/>
    </source>
</evidence>
<proteinExistence type="inferred from homology"/>
<keyword evidence="15" id="KW-1185">Reference proteome</keyword>
<organism evidence="14 15">
    <name type="scientific">Helobdella robusta</name>
    <name type="common">Californian leech</name>
    <dbReference type="NCBI Taxonomy" id="6412"/>
    <lineage>
        <taxon>Eukaryota</taxon>
        <taxon>Metazoa</taxon>
        <taxon>Spiralia</taxon>
        <taxon>Lophotrochozoa</taxon>
        <taxon>Annelida</taxon>
        <taxon>Clitellata</taxon>
        <taxon>Hirudinea</taxon>
        <taxon>Rhynchobdellida</taxon>
        <taxon>Glossiphoniidae</taxon>
        <taxon>Helobdella</taxon>
    </lineage>
</organism>
<dbReference type="EMBL" id="KB097710">
    <property type="protein sequence ID" value="ESN91186.1"/>
    <property type="molecule type" value="Genomic_DNA"/>
</dbReference>
<feature type="domain" description="Inositol-tetrakisphosphate 1-kinase N-terminal" evidence="12">
    <location>
        <begin position="7"/>
        <end position="95"/>
    </location>
</feature>
<feature type="region of interest" description="Disordered" evidence="10">
    <location>
        <begin position="335"/>
        <end position="371"/>
    </location>
</feature>
<evidence type="ECO:0000256" key="5">
    <source>
        <dbReference type="ARBA" id="ARBA00022723"/>
    </source>
</evidence>
<keyword evidence="5" id="KW-0479">Metal-binding</keyword>
<dbReference type="CTD" id="20213051"/>
<protein>
    <recommendedName>
        <fullName evidence="16">Inositol-tetrakisphosphate 1-kinase</fullName>
    </recommendedName>
</protein>
<dbReference type="AlphaFoldDB" id="T1FW55"/>
<dbReference type="GO" id="GO:0000287">
    <property type="term" value="F:magnesium ion binding"/>
    <property type="evidence" value="ECO:0007669"/>
    <property type="project" value="InterPro"/>
</dbReference>
<dbReference type="GO" id="GO:0032957">
    <property type="term" value="P:inositol trisphosphate metabolic process"/>
    <property type="evidence" value="ECO:0007669"/>
    <property type="project" value="InterPro"/>
</dbReference>
<evidence type="ECO:0000256" key="2">
    <source>
        <dbReference type="ARBA" id="ARBA00009601"/>
    </source>
</evidence>
<evidence type="ECO:0000313" key="14">
    <source>
        <dbReference type="EnsemblMetazoa" id="HelroP194518"/>
    </source>
</evidence>
<keyword evidence="8" id="KW-0067">ATP-binding</keyword>
<dbReference type="SUPFAM" id="SSF56059">
    <property type="entry name" value="Glutathione synthetase ATP-binding domain-like"/>
    <property type="match status" value="1"/>
</dbReference>
<evidence type="ECO:0000256" key="7">
    <source>
        <dbReference type="ARBA" id="ARBA00022777"/>
    </source>
</evidence>
<dbReference type="GO" id="GO:0005524">
    <property type="term" value="F:ATP binding"/>
    <property type="evidence" value="ECO:0007669"/>
    <property type="project" value="UniProtKB-KW"/>
</dbReference>
<dbReference type="HOGENOM" id="CLU_041857_1_0_1"/>
<name>T1FW55_HELRO</name>
<dbReference type="RefSeq" id="XP_009030708.1">
    <property type="nucleotide sequence ID" value="XM_009032460.1"/>
</dbReference>
<dbReference type="InterPro" id="IPR041429">
    <property type="entry name" value="ITPK1_N"/>
</dbReference>
<feature type="region of interest" description="Disordered" evidence="10">
    <location>
        <begin position="396"/>
        <end position="430"/>
    </location>
</feature>
<dbReference type="FunFam" id="3.30.1490.220:FF:000002">
    <property type="entry name" value="Inositol-tetrakisphosphate 1-kinase"/>
    <property type="match status" value="1"/>
</dbReference>
<evidence type="ECO:0000256" key="1">
    <source>
        <dbReference type="ARBA" id="ARBA00001946"/>
    </source>
</evidence>
<evidence type="ECO:0000256" key="6">
    <source>
        <dbReference type="ARBA" id="ARBA00022741"/>
    </source>
</evidence>
<gene>
    <name evidence="14" type="primary">20213051</name>
    <name evidence="13" type="ORF">HELRODRAFT_194518</name>
</gene>
<dbReference type="GeneID" id="20213051"/>
<evidence type="ECO:0000259" key="11">
    <source>
        <dbReference type="Pfam" id="PF05770"/>
    </source>
</evidence>
<reference evidence="15" key="1">
    <citation type="submission" date="2012-12" db="EMBL/GenBank/DDBJ databases">
        <authorList>
            <person name="Hellsten U."/>
            <person name="Grimwood J."/>
            <person name="Chapman J.A."/>
            <person name="Shapiro H."/>
            <person name="Aerts A."/>
            <person name="Otillar R.P."/>
            <person name="Terry A.Y."/>
            <person name="Boore J.L."/>
            <person name="Simakov O."/>
            <person name="Marletaz F."/>
            <person name="Cho S.-J."/>
            <person name="Edsinger-Gonzales E."/>
            <person name="Havlak P."/>
            <person name="Kuo D.-H."/>
            <person name="Larsson T."/>
            <person name="Lv J."/>
            <person name="Arendt D."/>
            <person name="Savage R."/>
            <person name="Osoegawa K."/>
            <person name="de Jong P."/>
            <person name="Lindberg D.R."/>
            <person name="Seaver E.C."/>
            <person name="Weisblat D.A."/>
            <person name="Putnam N.H."/>
            <person name="Grigoriev I.V."/>
            <person name="Rokhsar D.S."/>
        </authorList>
    </citation>
    <scope>NUCLEOTIDE SEQUENCE</scope>
</reference>
<dbReference type="PANTHER" id="PTHR14217:SF1">
    <property type="entry name" value="INOSITOL-TETRAKISPHOSPHATE 1-KINASE"/>
    <property type="match status" value="1"/>
</dbReference>
<dbReference type="GO" id="GO:0052725">
    <property type="term" value="F:inositol-1,3,4-trisphosphate 6-kinase activity"/>
    <property type="evidence" value="ECO:0000318"/>
    <property type="project" value="GO_Central"/>
</dbReference>
<comment type="cofactor">
    <cofactor evidence="1">
        <name>Mg(2+)</name>
        <dbReference type="ChEBI" id="CHEBI:18420"/>
    </cofactor>
</comment>
<keyword evidence="4" id="KW-0808">Transferase</keyword>
<dbReference type="InterPro" id="IPR008656">
    <property type="entry name" value="Inositol_tetrakis-P_1-kinase"/>
</dbReference>
<reference evidence="13 15" key="2">
    <citation type="journal article" date="2013" name="Nature">
        <title>Insights into bilaterian evolution from three spiralian genomes.</title>
        <authorList>
            <person name="Simakov O."/>
            <person name="Marletaz F."/>
            <person name="Cho S.J."/>
            <person name="Edsinger-Gonzales E."/>
            <person name="Havlak P."/>
            <person name="Hellsten U."/>
            <person name="Kuo D.H."/>
            <person name="Larsson T."/>
            <person name="Lv J."/>
            <person name="Arendt D."/>
            <person name="Savage R."/>
            <person name="Osoegawa K."/>
            <person name="de Jong P."/>
            <person name="Grimwood J."/>
            <person name="Chapman J.A."/>
            <person name="Shapiro H."/>
            <person name="Aerts A."/>
            <person name="Otillar R.P."/>
            <person name="Terry A.Y."/>
            <person name="Boore J.L."/>
            <person name="Grigoriev I.V."/>
            <person name="Lindberg D.R."/>
            <person name="Seaver E.C."/>
            <person name="Weisblat D.A."/>
            <person name="Putnam N.H."/>
            <person name="Rokhsar D.S."/>
        </authorList>
    </citation>
    <scope>NUCLEOTIDE SEQUENCE</scope>
</reference>
<evidence type="ECO:0000256" key="4">
    <source>
        <dbReference type="ARBA" id="ARBA00022679"/>
    </source>
</evidence>
<dbReference type="GO" id="GO:0047325">
    <property type="term" value="F:inositol-3,4,5,6-tetrakisphosphate 1-kinase activity"/>
    <property type="evidence" value="ECO:0000318"/>
    <property type="project" value="GO_Central"/>
</dbReference>
<evidence type="ECO:0000313" key="13">
    <source>
        <dbReference type="EMBL" id="ESN91186.1"/>
    </source>
</evidence>
<dbReference type="PANTHER" id="PTHR14217">
    <property type="entry name" value="INOSITOL-TETRAKISPHOSPHATE 1-KINASE"/>
    <property type="match status" value="1"/>
</dbReference>
<evidence type="ECO:0000256" key="10">
    <source>
        <dbReference type="SAM" id="MobiDB-lite"/>
    </source>
</evidence>
<dbReference type="GO" id="GO:0052726">
    <property type="term" value="F:inositol-1,3,4-trisphosphate 5-kinase activity"/>
    <property type="evidence" value="ECO:0000318"/>
    <property type="project" value="GO_Central"/>
</dbReference>
<dbReference type="EMBL" id="AMQM01008001">
    <property type="status" value="NOT_ANNOTATED_CDS"/>
    <property type="molecule type" value="Genomic_DNA"/>
</dbReference>
<dbReference type="OrthoDB" id="25308at2759"/>
<comment type="subunit">
    <text evidence="3">Monomer.</text>
</comment>